<proteinExistence type="predicted"/>
<keyword evidence="4" id="KW-1185">Reference proteome</keyword>
<dbReference type="PANTHER" id="PTHR36168">
    <property type="entry name" value="CHROMOSOME 1, WHOLE GENOME SHOTGUN SEQUENCE"/>
    <property type="match status" value="1"/>
</dbReference>
<feature type="region of interest" description="Disordered" evidence="1">
    <location>
        <begin position="84"/>
        <end position="120"/>
    </location>
</feature>
<evidence type="ECO:0000256" key="1">
    <source>
        <dbReference type="SAM" id="MobiDB-lite"/>
    </source>
</evidence>
<dbReference type="OrthoDB" id="511599at2759"/>
<dbReference type="Pfam" id="PF24913">
    <property type="entry name" value="WHD_AAA_fung"/>
    <property type="match status" value="1"/>
</dbReference>
<dbReference type="EMBL" id="CAJRGZ010000012">
    <property type="protein sequence ID" value="CAG5137850.1"/>
    <property type="molecule type" value="Genomic_DNA"/>
</dbReference>
<dbReference type="AlphaFoldDB" id="A0A8J2HV21"/>
<comment type="caution">
    <text evidence="3">The sequence shown here is derived from an EMBL/GenBank/DDBJ whole genome shotgun (WGS) entry which is preliminary data.</text>
</comment>
<sequence>MTRSDFIRQHHDLSIFSIDSHAVVRADSVPMQRAFNEICAEPGFEDFLEATLERIGAIESLGRTKELTFKDLWEGGKYRITTRDRKGVVQGEVEMETVPGKTDDDDDDDDDDDGKDGKDD</sequence>
<dbReference type="RefSeq" id="XP_043163756.1">
    <property type="nucleotide sequence ID" value="XM_043307821.1"/>
</dbReference>
<organism evidence="3 4">
    <name type="scientific">Alternaria atra</name>
    <dbReference type="NCBI Taxonomy" id="119953"/>
    <lineage>
        <taxon>Eukaryota</taxon>
        <taxon>Fungi</taxon>
        <taxon>Dikarya</taxon>
        <taxon>Ascomycota</taxon>
        <taxon>Pezizomycotina</taxon>
        <taxon>Dothideomycetes</taxon>
        <taxon>Pleosporomycetidae</taxon>
        <taxon>Pleosporales</taxon>
        <taxon>Pleosporineae</taxon>
        <taxon>Pleosporaceae</taxon>
        <taxon>Alternaria</taxon>
        <taxon>Alternaria sect. Ulocladioides</taxon>
    </lineage>
</organism>
<dbReference type="Proteomes" id="UP000676310">
    <property type="component" value="Unassembled WGS sequence"/>
</dbReference>
<gene>
    <name evidence="3" type="ORF">ALTATR162_LOCUS228</name>
</gene>
<name>A0A8J2HV21_9PLEO</name>
<evidence type="ECO:0000259" key="2">
    <source>
        <dbReference type="Pfam" id="PF24913"/>
    </source>
</evidence>
<feature type="domain" description="AAA protein C-terminal winged helix" evidence="2">
    <location>
        <begin position="1"/>
        <end position="59"/>
    </location>
</feature>
<evidence type="ECO:0000313" key="4">
    <source>
        <dbReference type="Proteomes" id="UP000676310"/>
    </source>
</evidence>
<dbReference type="PANTHER" id="PTHR36168:SF1">
    <property type="entry name" value="ORC1-LIKE AAA ATPASE DOMAIN-CONTAINING PROTEIN"/>
    <property type="match status" value="1"/>
</dbReference>
<evidence type="ECO:0000313" key="3">
    <source>
        <dbReference type="EMBL" id="CAG5137850.1"/>
    </source>
</evidence>
<dbReference type="GeneID" id="67013707"/>
<feature type="compositionally biased region" description="Acidic residues" evidence="1">
    <location>
        <begin position="103"/>
        <end position="114"/>
    </location>
</feature>
<reference evidence="3" key="1">
    <citation type="submission" date="2021-05" db="EMBL/GenBank/DDBJ databases">
        <authorList>
            <person name="Stam R."/>
        </authorList>
    </citation>
    <scope>NUCLEOTIDE SEQUENCE</scope>
    <source>
        <strain evidence="3">CS162</strain>
    </source>
</reference>
<accession>A0A8J2HV21</accession>
<protein>
    <recommendedName>
        <fullName evidence="2">AAA protein C-terminal winged helix domain-containing protein</fullName>
    </recommendedName>
</protein>
<dbReference type="InterPro" id="IPR056808">
    <property type="entry name" value="HTH_AAA"/>
</dbReference>